<organism evidence="2 3">
    <name type="scientific">Candidatus Uhrbacteria bacterium GW2011_GWC1_41_20</name>
    <dbReference type="NCBI Taxonomy" id="1618983"/>
    <lineage>
        <taxon>Bacteria</taxon>
        <taxon>Candidatus Uhriibacteriota</taxon>
    </lineage>
</organism>
<dbReference type="InterPro" id="IPR029057">
    <property type="entry name" value="PRTase-like"/>
</dbReference>
<dbReference type="PANTHER" id="PTHR47505:SF1">
    <property type="entry name" value="DNA UTILIZATION PROTEIN YHGH"/>
    <property type="match status" value="1"/>
</dbReference>
<comment type="caution">
    <text evidence="2">The sequence shown here is derived from an EMBL/GenBank/DDBJ whole genome shotgun (WGS) entry which is preliminary data.</text>
</comment>
<evidence type="ECO:0000313" key="3">
    <source>
        <dbReference type="Proteomes" id="UP000033930"/>
    </source>
</evidence>
<dbReference type="AlphaFoldDB" id="A0A0G0YCV1"/>
<dbReference type="SUPFAM" id="SSF53271">
    <property type="entry name" value="PRTase-like"/>
    <property type="match status" value="1"/>
</dbReference>
<evidence type="ECO:0000313" key="2">
    <source>
        <dbReference type="EMBL" id="KKR98132.1"/>
    </source>
</evidence>
<dbReference type="PANTHER" id="PTHR47505">
    <property type="entry name" value="DNA UTILIZATION PROTEIN YHGH"/>
    <property type="match status" value="1"/>
</dbReference>
<name>A0A0G0YCV1_9BACT</name>
<protein>
    <submittedName>
        <fullName evidence="2">Competence protein F</fullName>
    </submittedName>
</protein>
<dbReference type="CDD" id="cd06223">
    <property type="entry name" value="PRTases_typeI"/>
    <property type="match status" value="1"/>
</dbReference>
<dbReference type="InterPro" id="IPR051910">
    <property type="entry name" value="ComF/GntX_DNA_util-trans"/>
</dbReference>
<dbReference type="Gene3D" id="3.40.50.2020">
    <property type="match status" value="1"/>
</dbReference>
<comment type="similarity">
    <text evidence="1">Belongs to the ComF/GntX family.</text>
</comment>
<proteinExistence type="inferred from homology"/>
<evidence type="ECO:0000256" key="1">
    <source>
        <dbReference type="ARBA" id="ARBA00008007"/>
    </source>
</evidence>
<gene>
    <name evidence="2" type="ORF">UU50_C0021G0010</name>
</gene>
<dbReference type="InterPro" id="IPR000836">
    <property type="entry name" value="PRTase_dom"/>
</dbReference>
<reference evidence="2 3" key="1">
    <citation type="journal article" date="2015" name="Nature">
        <title>rRNA introns, odd ribosomes, and small enigmatic genomes across a large radiation of phyla.</title>
        <authorList>
            <person name="Brown C.T."/>
            <person name="Hug L.A."/>
            <person name="Thomas B.C."/>
            <person name="Sharon I."/>
            <person name="Castelle C.J."/>
            <person name="Singh A."/>
            <person name="Wilkins M.J."/>
            <person name="Williams K.H."/>
            <person name="Banfield J.F."/>
        </authorList>
    </citation>
    <scope>NUCLEOTIDE SEQUENCE [LARGE SCALE GENOMIC DNA]</scope>
</reference>
<accession>A0A0G0YCV1</accession>
<dbReference type="Proteomes" id="UP000033930">
    <property type="component" value="Unassembled WGS sequence"/>
</dbReference>
<dbReference type="EMBL" id="LCAW01000021">
    <property type="protein sequence ID" value="KKR98132.1"/>
    <property type="molecule type" value="Genomic_DNA"/>
</dbReference>
<sequence length="222" mass="24970">MGVAEIAQILKNAVFPRFCVSCNKEGSLLCGDCFAFWQPGAMKIDESDAHIYSWQYADPVARQLICAWKYAYDQSAWEIMRAKLLPTLSTLRHLVHVQKIDAIVPVALHQYRLCERGFDQAVMISEFLGQELDLPVVPIIKRVRQTGKQAERSEQERIKEMKDNPFIISIPPPYEGGVGGGFPRSILLIDDVWTTGSTIKAASNLLEKSGVQKVWKYTLAKG</sequence>